<dbReference type="InterPro" id="IPR019734">
    <property type="entry name" value="TPR_rpt"/>
</dbReference>
<dbReference type="InterPro" id="IPR037919">
    <property type="entry name" value="OGT"/>
</dbReference>
<dbReference type="InterPro" id="IPR011990">
    <property type="entry name" value="TPR-like_helical_dom_sf"/>
</dbReference>
<dbReference type="PANTHER" id="PTHR44366">
    <property type="entry name" value="UDP-N-ACETYLGLUCOSAMINE--PEPTIDE N-ACETYLGLUCOSAMINYLTRANSFERASE 110 KDA SUBUNIT"/>
    <property type="match status" value="1"/>
</dbReference>
<protein>
    <submittedName>
        <fullName evidence="2">Uncharacterized protein</fullName>
    </submittedName>
</protein>
<name>A0A318QW10_PROMR</name>
<dbReference type="SUPFAM" id="SSF52266">
    <property type="entry name" value="SGNH hydrolase"/>
    <property type="match status" value="1"/>
</dbReference>
<feature type="repeat" description="TPR" evidence="1">
    <location>
        <begin position="111"/>
        <end position="144"/>
    </location>
</feature>
<gene>
    <name evidence="2" type="ORF">DNJ73_06435</name>
</gene>
<dbReference type="AlphaFoldDB" id="A0A318QW10"/>
<sequence length="444" mass="51028">MQESENSEYLEINISELKIFTVPLASGEIKEVITNNISSKSYKEKILNQAFIFHSQGNISEAIKSYKNFISQGYKDPRVFSNYGDILKSLGKFKEAEITTRNAIELRPDFVGAHYNLGNILRALGKLQEAEESIRKAIELKPDFVEAHLHLAYLFQEKGDYQNSSNRLKYILKLKNTNTDDKLIVLGQLYINSIIAGSFDLFDQIINSTKAIYNKDNPFNKDNFIIKLGLELKENFESSNYSTLAHIGDSHCMSFSHQVGKLKSEKRRLIPIYIRGAKAWHFCNKDNNIWKASFTEQIKNHMYSNELLISFGEIDCRKEEGILPFSIKYNKDMLEVCKTTINGYLNYMENSLAPICSKRYYFGVPAPSLKNNINDDLDMKRIELVKIYNSILKKEVLSRGSSFIDVYGLTVNRSGENNSLYMCDEIHLSPKCLNILLDKYLFES</sequence>
<accession>A0A318QW10</accession>
<evidence type="ECO:0000313" key="2">
    <source>
        <dbReference type="EMBL" id="PYE01066.1"/>
    </source>
</evidence>
<dbReference type="PANTHER" id="PTHR44366:SF1">
    <property type="entry name" value="UDP-N-ACETYLGLUCOSAMINE--PEPTIDE N-ACETYLGLUCOSAMINYLTRANSFERASE 110 KDA SUBUNIT"/>
    <property type="match status" value="1"/>
</dbReference>
<dbReference type="Proteomes" id="UP000247807">
    <property type="component" value="Unassembled WGS sequence"/>
</dbReference>
<dbReference type="Gene3D" id="1.25.40.10">
    <property type="entry name" value="Tetratricopeptide repeat domain"/>
    <property type="match status" value="2"/>
</dbReference>
<dbReference type="GO" id="GO:0097363">
    <property type="term" value="F:protein O-acetylglucosaminyltransferase activity"/>
    <property type="evidence" value="ECO:0007669"/>
    <property type="project" value="TreeGrafter"/>
</dbReference>
<organism evidence="2 3">
    <name type="scientific">Prochlorococcus marinus XMU1408</name>
    <dbReference type="NCBI Taxonomy" id="2213228"/>
    <lineage>
        <taxon>Bacteria</taxon>
        <taxon>Bacillati</taxon>
        <taxon>Cyanobacteriota</taxon>
        <taxon>Cyanophyceae</taxon>
        <taxon>Synechococcales</taxon>
        <taxon>Prochlorococcaceae</taxon>
        <taxon>Prochlorococcus</taxon>
    </lineage>
</organism>
<dbReference type="PROSITE" id="PS50293">
    <property type="entry name" value="TPR_REGION"/>
    <property type="match status" value="1"/>
</dbReference>
<evidence type="ECO:0000256" key="1">
    <source>
        <dbReference type="PROSITE-ProRule" id="PRU00339"/>
    </source>
</evidence>
<comment type="caution">
    <text evidence="2">The sequence shown here is derived from an EMBL/GenBank/DDBJ whole genome shotgun (WGS) entry which is preliminary data.</text>
</comment>
<proteinExistence type="predicted"/>
<dbReference type="SMART" id="SM00028">
    <property type="entry name" value="TPR"/>
    <property type="match status" value="4"/>
</dbReference>
<dbReference type="OrthoDB" id="537169at2"/>
<evidence type="ECO:0000313" key="3">
    <source>
        <dbReference type="Proteomes" id="UP000247807"/>
    </source>
</evidence>
<dbReference type="SUPFAM" id="SSF48452">
    <property type="entry name" value="TPR-like"/>
    <property type="match status" value="1"/>
</dbReference>
<dbReference type="EMBL" id="QJUE01000005">
    <property type="protein sequence ID" value="PYE01066.1"/>
    <property type="molecule type" value="Genomic_DNA"/>
</dbReference>
<dbReference type="PROSITE" id="PS50005">
    <property type="entry name" value="TPR"/>
    <property type="match status" value="2"/>
</dbReference>
<dbReference type="Pfam" id="PF00515">
    <property type="entry name" value="TPR_1"/>
    <property type="match status" value="1"/>
</dbReference>
<dbReference type="GO" id="GO:0006493">
    <property type="term" value="P:protein O-linked glycosylation"/>
    <property type="evidence" value="ECO:0007669"/>
    <property type="project" value="InterPro"/>
</dbReference>
<dbReference type="RefSeq" id="WP_158466895.1">
    <property type="nucleotide sequence ID" value="NZ_QJUE01000005.1"/>
</dbReference>
<keyword evidence="1" id="KW-0802">TPR repeat</keyword>
<reference evidence="2 3" key="1">
    <citation type="journal article" date="2018" name="Appl. Environ. Microbiol.">
        <title>Genome rearrangement shapes Prochlorococcus ecological adaptation.</title>
        <authorList>
            <person name="Yan W."/>
            <person name="Wei S."/>
            <person name="Wang Q."/>
            <person name="Xiao X."/>
            <person name="Zeng Q."/>
            <person name="Jiao N."/>
            <person name="Zhang R."/>
        </authorList>
    </citation>
    <scope>NUCLEOTIDE SEQUENCE [LARGE SCALE GENOMIC DNA]</scope>
    <source>
        <strain evidence="2 3">XMU1408</strain>
    </source>
</reference>
<feature type="repeat" description="TPR" evidence="1">
    <location>
        <begin position="77"/>
        <end position="110"/>
    </location>
</feature>
<dbReference type="Pfam" id="PF13181">
    <property type="entry name" value="TPR_8"/>
    <property type="match status" value="1"/>
</dbReference>